<dbReference type="Proteomes" id="UP000605733">
    <property type="component" value="Unassembled WGS sequence"/>
</dbReference>
<name>A0ABQ1WQ01_9FLAO</name>
<dbReference type="EMBL" id="BMIX01000003">
    <property type="protein sequence ID" value="GGG36878.1"/>
    <property type="molecule type" value="Genomic_DNA"/>
</dbReference>
<evidence type="ECO:0008006" key="4">
    <source>
        <dbReference type="Google" id="ProtNLM"/>
    </source>
</evidence>
<keyword evidence="3" id="KW-1185">Reference proteome</keyword>
<dbReference type="Pfam" id="PF05016">
    <property type="entry name" value="ParE_toxin"/>
    <property type="match status" value="1"/>
</dbReference>
<comment type="caution">
    <text evidence="2">The sequence shown here is derived from an EMBL/GenBank/DDBJ whole genome shotgun (WGS) entry which is preliminary data.</text>
</comment>
<sequence>MKYNLDFIDEVNEDVANAYKFYESKRTGLGEEFLKHLETYFDRIQSEPFHFPEKRKPYREAFIKRFPYIIVYEIVEKSIIIYAIFNTWQDPDKNLAKNI</sequence>
<accession>A0ABQ1WQ01</accession>
<gene>
    <name evidence="2" type="ORF">GCM10011532_20740</name>
</gene>
<dbReference type="InterPro" id="IPR007712">
    <property type="entry name" value="RelE/ParE_toxin"/>
</dbReference>
<dbReference type="Gene3D" id="3.30.2310.20">
    <property type="entry name" value="RelE-like"/>
    <property type="match status" value="1"/>
</dbReference>
<reference evidence="3" key="1">
    <citation type="journal article" date="2019" name="Int. J. Syst. Evol. Microbiol.">
        <title>The Global Catalogue of Microorganisms (GCM) 10K type strain sequencing project: providing services to taxonomists for standard genome sequencing and annotation.</title>
        <authorList>
            <consortium name="The Broad Institute Genomics Platform"/>
            <consortium name="The Broad Institute Genome Sequencing Center for Infectious Disease"/>
            <person name="Wu L."/>
            <person name="Ma J."/>
        </authorList>
    </citation>
    <scope>NUCLEOTIDE SEQUENCE [LARGE SCALE GENOMIC DNA]</scope>
    <source>
        <strain evidence="3">CGMCC 1.15422</strain>
    </source>
</reference>
<dbReference type="RefSeq" id="WP_011707997.1">
    <property type="nucleotide sequence ID" value="NZ_BMIX01000003.1"/>
</dbReference>
<protein>
    <recommendedName>
        <fullName evidence="4">Plasmid stabilization system protein</fullName>
    </recommendedName>
</protein>
<evidence type="ECO:0000313" key="3">
    <source>
        <dbReference type="Proteomes" id="UP000605733"/>
    </source>
</evidence>
<evidence type="ECO:0000313" key="2">
    <source>
        <dbReference type="EMBL" id="GGG36878.1"/>
    </source>
</evidence>
<dbReference type="InterPro" id="IPR035093">
    <property type="entry name" value="RelE/ParE_toxin_dom_sf"/>
</dbReference>
<organism evidence="2 3">
    <name type="scientific">Christiangramia forsetii</name>
    <dbReference type="NCBI Taxonomy" id="411153"/>
    <lineage>
        <taxon>Bacteria</taxon>
        <taxon>Pseudomonadati</taxon>
        <taxon>Bacteroidota</taxon>
        <taxon>Flavobacteriia</taxon>
        <taxon>Flavobacteriales</taxon>
        <taxon>Flavobacteriaceae</taxon>
        <taxon>Christiangramia</taxon>
    </lineage>
</organism>
<proteinExistence type="predicted"/>
<keyword evidence="1" id="KW-1277">Toxin-antitoxin system</keyword>
<evidence type="ECO:0000256" key="1">
    <source>
        <dbReference type="ARBA" id="ARBA00022649"/>
    </source>
</evidence>